<evidence type="ECO:0000313" key="13">
    <source>
        <dbReference type="EMBL" id="RKF30917.1"/>
    </source>
</evidence>
<comment type="caution">
    <text evidence="13">The sequence shown here is derived from an EMBL/GenBank/DDBJ whole genome shotgun (WGS) entry which is preliminary data.</text>
</comment>
<feature type="transmembrane region" description="Helical" evidence="11">
    <location>
        <begin position="20"/>
        <end position="49"/>
    </location>
</feature>
<keyword evidence="2" id="KW-1003">Cell membrane</keyword>
<gene>
    <name evidence="13" type="ORF">BCY89_18470</name>
</gene>
<comment type="cofactor">
    <cofactor evidence="1">
        <name>Zn(2+)</name>
        <dbReference type="ChEBI" id="CHEBI:29105"/>
    </cofactor>
</comment>
<dbReference type="Pfam" id="PF01435">
    <property type="entry name" value="Peptidase_M48"/>
    <property type="match status" value="1"/>
</dbReference>
<evidence type="ECO:0000256" key="5">
    <source>
        <dbReference type="ARBA" id="ARBA00022723"/>
    </source>
</evidence>
<feature type="domain" description="Peptidase M48" evidence="12">
    <location>
        <begin position="98"/>
        <end position="363"/>
    </location>
</feature>
<keyword evidence="4 11" id="KW-0812">Transmembrane</keyword>
<sequence length="689" mass="79630">MNVQVSTNFRKHARKTILSIVVFAVTYVILLLLAIGITVGFTLLGLLMFTAKPMFLTAVLCLGLLATGLTILFFLLKFVFASTKVDTGHLTQIYESDEPQLFALIHEVVKEVDTSFPKKVFLSHDVNASVFYDSSFWSMFLPIKKNLQIGVGMVNAVTQQELKAILAHEFGHFSQKSMKVGSYVYHVNQIIYNMLYKNESLDNMFGKWGNISGYSAIFIGISMFIIQQIQHILKHLYEYVNLNYLALSREMEFHADEIAAHVAGSRALADSLLRLGFANHALNNVLTFYDTKFSENIRSRNIYPEHRCVMLLFAERNRYQVQNGFPQIELATLKKYDKSKLNLEDQWSSHPSDEDRVKALQKLNIVKQEANNAPAIELLANHAAVANQISDKLFAQVQYQQPPSMLEITSFSDDFESRMNKYAVDQRFNDFYDYNHPVRKGETPIFQGQSKPTFDELFADSRVDTLYELNSLKNDKYVVEAISKGELKLKSFDYDGIKYRAADAIELLKKIEDTIVDTEHKITDYNQQIHYYFAHLADTQGMCEEFERRYYDFAFFDKNYEEAQELYAHMTENTRFIFQTLPFADIEARLQDVKRREGELKKKLATLMALPGSKDELDDPLLTSLDTYINRDLIYFNVDHYNEDNLQILFNAISAYKKLLDDQHFAKKKHYLNFMLTLEEGKGQKKELS</sequence>
<dbReference type="InterPro" id="IPR001915">
    <property type="entry name" value="Peptidase_M48"/>
</dbReference>
<evidence type="ECO:0000259" key="12">
    <source>
        <dbReference type="Pfam" id="PF01435"/>
    </source>
</evidence>
<dbReference type="PANTHER" id="PTHR43221">
    <property type="entry name" value="PROTEASE HTPX"/>
    <property type="match status" value="1"/>
</dbReference>
<keyword evidence="6" id="KW-0378">Hydrolase</keyword>
<keyword evidence="5" id="KW-0479">Metal-binding</keyword>
<dbReference type="PANTHER" id="PTHR43221:SF2">
    <property type="entry name" value="PROTEASE HTPX HOMOLOG"/>
    <property type="match status" value="1"/>
</dbReference>
<evidence type="ECO:0000256" key="8">
    <source>
        <dbReference type="ARBA" id="ARBA00022989"/>
    </source>
</evidence>
<accession>A0A420FD82</accession>
<dbReference type="Gene3D" id="3.30.2010.10">
    <property type="entry name" value="Metalloproteases ('zincins'), catalytic domain"/>
    <property type="match status" value="1"/>
</dbReference>
<evidence type="ECO:0000256" key="1">
    <source>
        <dbReference type="ARBA" id="ARBA00001947"/>
    </source>
</evidence>
<name>A0A420FD82_9SPHI</name>
<dbReference type="GO" id="GO:0006508">
    <property type="term" value="P:proteolysis"/>
    <property type="evidence" value="ECO:0007669"/>
    <property type="project" value="UniProtKB-KW"/>
</dbReference>
<dbReference type="InterPro" id="IPR050083">
    <property type="entry name" value="HtpX_protease"/>
</dbReference>
<feature type="transmembrane region" description="Helical" evidence="11">
    <location>
        <begin position="208"/>
        <end position="226"/>
    </location>
</feature>
<dbReference type="EMBL" id="MCAQ01000029">
    <property type="protein sequence ID" value="RKF30917.1"/>
    <property type="molecule type" value="Genomic_DNA"/>
</dbReference>
<keyword evidence="14" id="KW-1185">Reference proteome</keyword>
<keyword evidence="3" id="KW-0645">Protease</keyword>
<organism evidence="13 14">
    <name type="scientific">Sphingobacterium siyangense</name>
    <dbReference type="NCBI Taxonomy" id="459529"/>
    <lineage>
        <taxon>Bacteria</taxon>
        <taxon>Pseudomonadati</taxon>
        <taxon>Bacteroidota</taxon>
        <taxon>Sphingobacteriia</taxon>
        <taxon>Sphingobacteriales</taxon>
        <taxon>Sphingobacteriaceae</taxon>
        <taxon>Sphingobacterium</taxon>
    </lineage>
</organism>
<evidence type="ECO:0000256" key="2">
    <source>
        <dbReference type="ARBA" id="ARBA00022475"/>
    </source>
</evidence>
<evidence type="ECO:0000256" key="9">
    <source>
        <dbReference type="ARBA" id="ARBA00023049"/>
    </source>
</evidence>
<keyword evidence="9" id="KW-0482">Metalloprotease</keyword>
<dbReference type="AlphaFoldDB" id="A0A420FD82"/>
<feature type="transmembrane region" description="Helical" evidence="11">
    <location>
        <begin position="55"/>
        <end position="76"/>
    </location>
</feature>
<keyword evidence="10 11" id="KW-0472">Membrane</keyword>
<evidence type="ECO:0000256" key="6">
    <source>
        <dbReference type="ARBA" id="ARBA00022801"/>
    </source>
</evidence>
<evidence type="ECO:0000256" key="4">
    <source>
        <dbReference type="ARBA" id="ARBA00022692"/>
    </source>
</evidence>
<keyword evidence="7" id="KW-0862">Zinc</keyword>
<dbReference type="RefSeq" id="WP_120336343.1">
    <property type="nucleotide sequence ID" value="NZ_MCAQ01000029.1"/>
</dbReference>
<evidence type="ECO:0000256" key="11">
    <source>
        <dbReference type="SAM" id="Phobius"/>
    </source>
</evidence>
<keyword evidence="8 11" id="KW-1133">Transmembrane helix</keyword>
<dbReference type="GO" id="GO:0004222">
    <property type="term" value="F:metalloendopeptidase activity"/>
    <property type="evidence" value="ECO:0007669"/>
    <property type="project" value="InterPro"/>
</dbReference>
<evidence type="ECO:0000313" key="14">
    <source>
        <dbReference type="Proteomes" id="UP000286402"/>
    </source>
</evidence>
<evidence type="ECO:0000256" key="7">
    <source>
        <dbReference type="ARBA" id="ARBA00022833"/>
    </source>
</evidence>
<dbReference type="CDD" id="cd07328">
    <property type="entry name" value="M48_Ste24p_like"/>
    <property type="match status" value="1"/>
</dbReference>
<reference evidence="13 14" key="1">
    <citation type="submission" date="2016-07" db="EMBL/GenBank/DDBJ databases">
        <title>Genome analysis of Sphingobacterium siyangense T12B17.</title>
        <authorList>
            <person name="Xu D."/>
            <person name="Su Y."/>
            <person name="Zheng S."/>
        </authorList>
    </citation>
    <scope>NUCLEOTIDE SEQUENCE [LARGE SCALE GENOMIC DNA]</scope>
    <source>
        <strain evidence="13 14">T12B17</strain>
    </source>
</reference>
<dbReference type="GO" id="GO:0046872">
    <property type="term" value="F:metal ion binding"/>
    <property type="evidence" value="ECO:0007669"/>
    <property type="project" value="UniProtKB-KW"/>
</dbReference>
<evidence type="ECO:0000256" key="10">
    <source>
        <dbReference type="ARBA" id="ARBA00023136"/>
    </source>
</evidence>
<dbReference type="Proteomes" id="UP000286402">
    <property type="component" value="Unassembled WGS sequence"/>
</dbReference>
<protein>
    <recommendedName>
        <fullName evidence="12">Peptidase M48 domain-containing protein</fullName>
    </recommendedName>
</protein>
<evidence type="ECO:0000256" key="3">
    <source>
        <dbReference type="ARBA" id="ARBA00022670"/>
    </source>
</evidence>
<proteinExistence type="predicted"/>